<reference evidence="20 21" key="1">
    <citation type="journal article" date="2025" name="Int. J. Syst. Evol. Microbiol.">
        <title>Desulfovibrio falkowii sp. nov., Porphyromonas miyakawae sp. nov., Mediterraneibacter flintii sp. nov. and Owariibacterium komagatae gen. nov., sp. nov., isolated from human faeces.</title>
        <authorList>
            <person name="Hamaguchi T."/>
            <person name="Ohara M."/>
            <person name="Hisatomi A."/>
            <person name="Sekiguchi K."/>
            <person name="Takeda J.I."/>
            <person name="Ueyama J."/>
            <person name="Ito M."/>
            <person name="Nishiwaki H."/>
            <person name="Ogi T."/>
            <person name="Hirayama M."/>
            <person name="Ohkuma M."/>
            <person name="Sakamoto M."/>
            <person name="Ohno K."/>
        </authorList>
    </citation>
    <scope>NUCLEOTIDE SEQUENCE [LARGE SCALE GENOMIC DNA]</scope>
    <source>
        <strain evidence="20 21">13CB11C</strain>
    </source>
</reference>
<dbReference type="PROSITE" id="PS51447">
    <property type="entry name" value="FDX_ACB"/>
    <property type="match status" value="1"/>
</dbReference>
<evidence type="ECO:0000256" key="4">
    <source>
        <dbReference type="ARBA" id="ARBA00022490"/>
    </source>
</evidence>
<dbReference type="Pfam" id="PF03483">
    <property type="entry name" value="B3_4"/>
    <property type="match status" value="1"/>
</dbReference>
<comment type="caution">
    <text evidence="20">The sequence shown here is derived from an EMBL/GenBank/DDBJ whole genome shotgun (WGS) entry which is preliminary data.</text>
</comment>
<dbReference type="Pfam" id="PF01588">
    <property type="entry name" value="tRNA_bind"/>
    <property type="match status" value="1"/>
</dbReference>
<dbReference type="InterPro" id="IPR005146">
    <property type="entry name" value="B3/B4_tRNA-bd"/>
</dbReference>
<dbReference type="CDD" id="cd02796">
    <property type="entry name" value="tRNA_bind_bactPheRS"/>
    <property type="match status" value="1"/>
</dbReference>
<dbReference type="InterPro" id="IPR020825">
    <property type="entry name" value="Phe-tRNA_synthase-like_B3/B4"/>
</dbReference>
<evidence type="ECO:0000256" key="6">
    <source>
        <dbReference type="ARBA" id="ARBA00022598"/>
    </source>
</evidence>
<dbReference type="Pfam" id="PF03147">
    <property type="entry name" value="FDX-ACB"/>
    <property type="match status" value="1"/>
</dbReference>
<evidence type="ECO:0000256" key="3">
    <source>
        <dbReference type="ARBA" id="ARBA00011209"/>
    </source>
</evidence>
<keyword evidence="9 15" id="KW-0067">ATP-binding</keyword>
<dbReference type="InterPro" id="IPR005147">
    <property type="entry name" value="tRNA_synthase_B5-dom"/>
</dbReference>
<evidence type="ECO:0000256" key="5">
    <source>
        <dbReference type="ARBA" id="ARBA00022555"/>
    </source>
</evidence>
<dbReference type="InterPro" id="IPR009061">
    <property type="entry name" value="DNA-bd_dom_put_sf"/>
</dbReference>
<evidence type="ECO:0000313" key="21">
    <source>
        <dbReference type="Proteomes" id="UP001628220"/>
    </source>
</evidence>
<keyword evidence="4 15" id="KW-0963">Cytoplasm</keyword>
<dbReference type="InterPro" id="IPR036690">
    <property type="entry name" value="Fdx_antiC-bd_sf"/>
</dbReference>
<dbReference type="InterPro" id="IPR012340">
    <property type="entry name" value="NA-bd_OB-fold"/>
</dbReference>
<dbReference type="Pfam" id="PF03484">
    <property type="entry name" value="B5"/>
    <property type="match status" value="1"/>
</dbReference>
<dbReference type="SUPFAM" id="SSF50249">
    <property type="entry name" value="Nucleic acid-binding proteins"/>
    <property type="match status" value="1"/>
</dbReference>
<dbReference type="PANTHER" id="PTHR10947:SF0">
    <property type="entry name" value="PHENYLALANINE--TRNA LIGASE BETA SUBUNIT"/>
    <property type="match status" value="1"/>
</dbReference>
<evidence type="ECO:0000313" key="20">
    <source>
        <dbReference type="EMBL" id="GAB1251126.1"/>
    </source>
</evidence>
<dbReference type="Proteomes" id="UP001628220">
    <property type="component" value="Unassembled WGS sequence"/>
</dbReference>
<dbReference type="SUPFAM" id="SSF55681">
    <property type="entry name" value="Class II aaRS and biotin synthetases"/>
    <property type="match status" value="1"/>
</dbReference>
<evidence type="ECO:0000256" key="14">
    <source>
        <dbReference type="ARBA" id="ARBA00049255"/>
    </source>
</evidence>
<comment type="subcellular location">
    <subcellularLocation>
        <location evidence="1 15">Cytoplasm</location>
    </subcellularLocation>
</comment>
<dbReference type="NCBIfam" id="TIGR00472">
    <property type="entry name" value="pheT_bact"/>
    <property type="match status" value="1"/>
</dbReference>
<comment type="cofactor">
    <cofactor evidence="15">
        <name>Mg(2+)</name>
        <dbReference type="ChEBI" id="CHEBI:18420"/>
    </cofactor>
    <text evidence="15">Binds 2 magnesium ions per tetramer.</text>
</comment>
<dbReference type="PROSITE" id="PS51483">
    <property type="entry name" value="B5"/>
    <property type="match status" value="1"/>
</dbReference>
<dbReference type="RefSeq" id="WP_411914941.1">
    <property type="nucleotide sequence ID" value="NZ_BAAFSF010000001.1"/>
</dbReference>
<dbReference type="InterPro" id="IPR004532">
    <property type="entry name" value="Phe-tRNA-ligase_IIc_bsu_bact"/>
</dbReference>
<evidence type="ECO:0000259" key="18">
    <source>
        <dbReference type="PROSITE" id="PS51447"/>
    </source>
</evidence>
<evidence type="ECO:0000256" key="7">
    <source>
        <dbReference type="ARBA" id="ARBA00022723"/>
    </source>
</evidence>
<evidence type="ECO:0000256" key="8">
    <source>
        <dbReference type="ARBA" id="ARBA00022741"/>
    </source>
</evidence>
<dbReference type="InterPro" id="IPR002547">
    <property type="entry name" value="tRNA-bd_dom"/>
</dbReference>
<feature type="binding site" evidence="15">
    <location>
        <position position="481"/>
    </location>
    <ligand>
        <name>Mg(2+)</name>
        <dbReference type="ChEBI" id="CHEBI:18420"/>
        <note>shared with alpha subunit</note>
    </ligand>
</feature>
<dbReference type="SUPFAM" id="SSF46955">
    <property type="entry name" value="Putative DNA-binding domain"/>
    <property type="match status" value="1"/>
</dbReference>
<keyword evidence="5 16" id="KW-0820">tRNA-binding</keyword>
<dbReference type="CDD" id="cd00769">
    <property type="entry name" value="PheRS_beta_core"/>
    <property type="match status" value="1"/>
</dbReference>
<feature type="domain" description="TRNA-binding" evidence="17">
    <location>
        <begin position="44"/>
        <end position="156"/>
    </location>
</feature>
<keyword evidence="10 15" id="KW-0460">Magnesium</keyword>
<dbReference type="Gene3D" id="3.30.930.10">
    <property type="entry name" value="Bira Bifunctional Protein, Domain 2"/>
    <property type="match status" value="1"/>
</dbReference>
<dbReference type="InterPro" id="IPR045864">
    <property type="entry name" value="aa-tRNA-synth_II/BPL/LPL"/>
</dbReference>
<dbReference type="InterPro" id="IPR033714">
    <property type="entry name" value="tRNA_bind_bactPheRS"/>
</dbReference>
<accession>A0ABQ0E0C2</accession>
<dbReference type="NCBIfam" id="NF045760">
    <property type="entry name" value="YtpR"/>
    <property type="match status" value="1"/>
</dbReference>
<dbReference type="EC" id="6.1.1.20" evidence="15"/>
<keyword evidence="21" id="KW-1185">Reference proteome</keyword>
<dbReference type="SMART" id="SM00873">
    <property type="entry name" value="B3_4"/>
    <property type="match status" value="1"/>
</dbReference>
<evidence type="ECO:0000259" key="19">
    <source>
        <dbReference type="PROSITE" id="PS51483"/>
    </source>
</evidence>
<evidence type="ECO:0000256" key="16">
    <source>
        <dbReference type="PROSITE-ProRule" id="PRU00209"/>
    </source>
</evidence>
<dbReference type="Gene3D" id="3.30.70.380">
    <property type="entry name" value="Ferrodoxin-fold anticodon-binding domain"/>
    <property type="match status" value="1"/>
</dbReference>
<dbReference type="Gene3D" id="2.40.50.140">
    <property type="entry name" value="Nucleic acid-binding proteins"/>
    <property type="match status" value="1"/>
</dbReference>
<keyword evidence="13 15" id="KW-0030">Aminoacyl-tRNA synthetase</keyword>
<comment type="similarity">
    <text evidence="2 15">Belongs to the phenylalanyl-tRNA synthetase beta subunit family. Type 1 subfamily.</text>
</comment>
<dbReference type="Gene3D" id="3.50.40.10">
    <property type="entry name" value="Phenylalanyl-trna Synthetase, Chain B, domain 3"/>
    <property type="match status" value="1"/>
</dbReference>
<comment type="catalytic activity">
    <reaction evidence="14 15">
        <text>tRNA(Phe) + L-phenylalanine + ATP = L-phenylalanyl-tRNA(Phe) + AMP + diphosphate + H(+)</text>
        <dbReference type="Rhea" id="RHEA:19413"/>
        <dbReference type="Rhea" id="RHEA-COMP:9668"/>
        <dbReference type="Rhea" id="RHEA-COMP:9699"/>
        <dbReference type="ChEBI" id="CHEBI:15378"/>
        <dbReference type="ChEBI" id="CHEBI:30616"/>
        <dbReference type="ChEBI" id="CHEBI:33019"/>
        <dbReference type="ChEBI" id="CHEBI:58095"/>
        <dbReference type="ChEBI" id="CHEBI:78442"/>
        <dbReference type="ChEBI" id="CHEBI:78531"/>
        <dbReference type="ChEBI" id="CHEBI:456215"/>
        <dbReference type="EC" id="6.1.1.20"/>
    </reaction>
</comment>
<evidence type="ECO:0000256" key="2">
    <source>
        <dbReference type="ARBA" id="ARBA00008653"/>
    </source>
</evidence>
<evidence type="ECO:0000256" key="12">
    <source>
        <dbReference type="ARBA" id="ARBA00022917"/>
    </source>
</evidence>
<keyword evidence="6 15" id="KW-0436">Ligase</keyword>
<dbReference type="EMBL" id="BAAFSF010000001">
    <property type="protein sequence ID" value="GAB1251126.1"/>
    <property type="molecule type" value="Genomic_DNA"/>
</dbReference>
<feature type="binding site" evidence="15">
    <location>
        <position position="482"/>
    </location>
    <ligand>
        <name>Mg(2+)</name>
        <dbReference type="ChEBI" id="CHEBI:18420"/>
        <note>shared with alpha subunit</note>
    </ligand>
</feature>
<dbReference type="SUPFAM" id="SSF54991">
    <property type="entry name" value="Anticodon-binding domain of PheRS"/>
    <property type="match status" value="1"/>
</dbReference>
<dbReference type="HAMAP" id="MF_00283">
    <property type="entry name" value="Phe_tRNA_synth_beta1"/>
    <property type="match status" value="1"/>
</dbReference>
<dbReference type="PROSITE" id="PS50886">
    <property type="entry name" value="TRBD"/>
    <property type="match status" value="1"/>
</dbReference>
<evidence type="ECO:0000256" key="1">
    <source>
        <dbReference type="ARBA" id="ARBA00004496"/>
    </source>
</evidence>
<keyword evidence="7 15" id="KW-0479">Metal-binding</keyword>
<dbReference type="InterPro" id="IPR045060">
    <property type="entry name" value="Phe-tRNA-ligase_IIc_bsu"/>
</dbReference>
<dbReference type="GO" id="GO:0016874">
    <property type="term" value="F:ligase activity"/>
    <property type="evidence" value="ECO:0007669"/>
    <property type="project" value="UniProtKB-KW"/>
</dbReference>
<evidence type="ECO:0000256" key="15">
    <source>
        <dbReference type="HAMAP-Rule" id="MF_00283"/>
    </source>
</evidence>
<dbReference type="SMART" id="SM00896">
    <property type="entry name" value="FDX-ACB"/>
    <property type="match status" value="1"/>
</dbReference>
<organism evidence="20 21">
    <name type="scientific">Porphyromonas miyakawae</name>
    <dbReference type="NCBI Taxonomy" id="3137470"/>
    <lineage>
        <taxon>Bacteria</taxon>
        <taxon>Pseudomonadati</taxon>
        <taxon>Bacteroidota</taxon>
        <taxon>Bacteroidia</taxon>
        <taxon>Bacteroidales</taxon>
        <taxon>Porphyromonadaceae</taxon>
        <taxon>Porphyromonas</taxon>
    </lineage>
</organism>
<dbReference type="InterPro" id="IPR041616">
    <property type="entry name" value="PheRS_beta_core"/>
</dbReference>
<keyword evidence="8 15" id="KW-0547">Nucleotide-binding</keyword>
<dbReference type="Pfam" id="PF17759">
    <property type="entry name" value="tRNA_synthFbeta"/>
    <property type="match status" value="1"/>
</dbReference>
<dbReference type="SUPFAM" id="SSF56037">
    <property type="entry name" value="PheT/TilS domain"/>
    <property type="match status" value="1"/>
</dbReference>
<name>A0ABQ0E0C2_9PORP</name>
<evidence type="ECO:0000256" key="9">
    <source>
        <dbReference type="ARBA" id="ARBA00022840"/>
    </source>
</evidence>
<proteinExistence type="inferred from homology"/>
<sequence length="824" mass="91665">MEVTYNRLKSYLPEVGDLTPDELSEILTGIGLEVASVEKVEQIKGGLKGLVIGEVLTCVAHPNSDHLHLTTVNIGEEEPLPIVCGAPNVAAGQKVVVATIGTTLYYYGEAYTIKKGKLRGEVSMGMICSEKEIGVGEDTSGIMVLPKEAKAGTPAAEWFQLQEDWLIEIDITPNRVDATSYFGVARDVAAYLSHKRGQAIRAKKPELPPLPHKQHEGGVQVSVNLPSLECPRYTGITLRNLKNGASPKWLRDCLEETGHKSINTIVDISNFVLFELGQPIHIFDADKIKGSHLTLQHLAEGSAFTTLDGVERKAGGQEIMICDADNRVLCMAGILGATAAEVTDDTTRVFIECANFNATAIRKAARRHGISTDASFRFERGLDPAACTEALLRTVALLVEHCGAEVEGEPVDIVSEVLPERHCQLRLGHMNEFIGMEIAPEAVRTILAALDIEIEQEEGDCLTLRLPRYRSDVERECDVIEEILRIYGYNEVPLSGYLKANLSVRTEEDRRQAAERRLSDYLVGAGYREILSNSLTNEKYYTAKLYPQEKLIHLLNPLSRELAVLRQTLLYGGLEAIERNFKSMQTLCAFYEWGNVYALNPEGGQELDKRFVQRSMLGIWLSGEVHKDSWRHPASRASFFMLKSVVEQILAHYNIPKGSTEELIPDEEELYQDVIILKSKRSKQVLATLGSIHPKTCAAFDIEQPVFYAEIDTQLLFREAAQYPVEAKEINRMPIVTRDLALLLDEGIRFKEIVDIARKAGGKSLRDAVLFDVYTGKNLPAGKKSYAVRFRIQDEKATLTDKQIERIMSNIESALTKQLGASLR</sequence>
<dbReference type="InterPro" id="IPR005121">
    <property type="entry name" value="Fdx_antiC-bd"/>
</dbReference>
<evidence type="ECO:0000259" key="17">
    <source>
        <dbReference type="PROSITE" id="PS50886"/>
    </source>
</evidence>
<feature type="domain" description="FDX-ACB" evidence="18">
    <location>
        <begin position="731"/>
        <end position="824"/>
    </location>
</feature>
<keyword evidence="12 15" id="KW-0648">Protein biosynthesis</keyword>
<keyword evidence="11 16" id="KW-0694">RNA-binding</keyword>
<evidence type="ECO:0000256" key="10">
    <source>
        <dbReference type="ARBA" id="ARBA00022842"/>
    </source>
</evidence>
<dbReference type="SMART" id="SM00874">
    <property type="entry name" value="B5"/>
    <property type="match status" value="1"/>
</dbReference>
<feature type="binding site" evidence="15">
    <location>
        <position position="478"/>
    </location>
    <ligand>
        <name>Mg(2+)</name>
        <dbReference type="ChEBI" id="CHEBI:18420"/>
        <note>shared with alpha subunit</note>
    </ligand>
</feature>
<comment type="subunit">
    <text evidence="3 15">Tetramer of two alpha and two beta subunits.</text>
</comment>
<feature type="domain" description="B5" evidence="19">
    <location>
        <begin position="418"/>
        <end position="494"/>
    </location>
</feature>
<dbReference type="PANTHER" id="PTHR10947">
    <property type="entry name" value="PHENYLALANYL-TRNA SYNTHETASE BETA CHAIN AND LEUCINE-RICH REPEAT-CONTAINING PROTEIN 47"/>
    <property type="match status" value="1"/>
</dbReference>
<evidence type="ECO:0000256" key="11">
    <source>
        <dbReference type="ARBA" id="ARBA00022884"/>
    </source>
</evidence>
<dbReference type="Gene3D" id="3.30.56.10">
    <property type="match status" value="2"/>
</dbReference>
<protein>
    <recommendedName>
        <fullName evidence="15">Phenylalanine--tRNA ligase beta subunit</fullName>
        <ecNumber evidence="15">6.1.1.20</ecNumber>
    </recommendedName>
    <alternativeName>
        <fullName evidence="15">Phenylalanyl-tRNA synthetase beta subunit</fullName>
        <shortName evidence="15">PheRS</shortName>
    </alternativeName>
</protein>
<gene>
    <name evidence="15 20" type="primary">pheT</name>
    <name evidence="20" type="ORF">Tsumi_02300</name>
</gene>
<feature type="binding site" evidence="15">
    <location>
        <position position="472"/>
    </location>
    <ligand>
        <name>Mg(2+)</name>
        <dbReference type="ChEBI" id="CHEBI:18420"/>
        <note>shared with alpha subunit</note>
    </ligand>
</feature>
<evidence type="ECO:0000256" key="13">
    <source>
        <dbReference type="ARBA" id="ARBA00023146"/>
    </source>
</evidence>